<protein>
    <submittedName>
        <fullName evidence="1">Uncharacterized protein</fullName>
    </submittedName>
</protein>
<evidence type="ECO:0000313" key="2">
    <source>
        <dbReference type="Proteomes" id="UP000503840"/>
    </source>
</evidence>
<dbReference type="Gene3D" id="2.40.10.180">
    <property type="entry name" value="Phage tail proteins"/>
    <property type="match status" value="1"/>
</dbReference>
<reference evidence="1 2" key="1">
    <citation type="submission" date="2020-05" db="EMBL/GenBank/DDBJ databases">
        <title>Draft genome sequence of Desulfovibrio sp. strain HN2T.</title>
        <authorList>
            <person name="Ueno A."/>
            <person name="Tamazawa S."/>
            <person name="Tamamura S."/>
            <person name="Murakami T."/>
            <person name="Kiyama T."/>
            <person name="Inomata H."/>
            <person name="Amano Y."/>
            <person name="Miyakawa K."/>
            <person name="Tamaki H."/>
            <person name="Naganuma T."/>
            <person name="Kaneko K."/>
        </authorList>
    </citation>
    <scope>NUCLEOTIDE SEQUENCE [LARGE SCALE GENOMIC DNA]</scope>
    <source>
        <strain evidence="1 2">HN2</strain>
    </source>
</reference>
<dbReference type="InterPro" id="IPR008018">
    <property type="entry name" value="Phage_tail_attach_FII"/>
</dbReference>
<dbReference type="SUPFAM" id="SSF69279">
    <property type="entry name" value="Phage tail proteins"/>
    <property type="match status" value="1"/>
</dbReference>
<dbReference type="GO" id="GO:0019068">
    <property type="term" value="P:virion assembly"/>
    <property type="evidence" value="ECO:0007669"/>
    <property type="project" value="InterPro"/>
</dbReference>
<dbReference type="Proteomes" id="UP000503840">
    <property type="component" value="Unassembled WGS sequence"/>
</dbReference>
<dbReference type="Pfam" id="PF05354">
    <property type="entry name" value="Phage_attach"/>
    <property type="match status" value="1"/>
</dbReference>
<comment type="caution">
    <text evidence="1">The sequence shown here is derived from an EMBL/GenBank/DDBJ whole genome shotgun (WGS) entry which is preliminary data.</text>
</comment>
<dbReference type="EMBL" id="BLVO01000013">
    <property type="protein sequence ID" value="GFM34035.1"/>
    <property type="molecule type" value="Genomic_DNA"/>
</dbReference>
<sequence>MTMQEDFTDFLDCEEFAVEVRAENPARTFAAIFDNPGAFATLGSLELETTGPVLTCKHRDVADFTRETVCTVDGRVYDVDRVEPDGTGVAVVLLFP</sequence>
<dbReference type="RefSeq" id="WP_174405665.1">
    <property type="nucleotide sequence ID" value="NZ_BLVO01000013.1"/>
</dbReference>
<accession>A0A7J0BLJ4</accession>
<keyword evidence="2" id="KW-1185">Reference proteome</keyword>
<dbReference type="InterPro" id="IPR053734">
    <property type="entry name" value="Phage_Head-Tail_Connect_sf"/>
</dbReference>
<name>A0A7J0BLJ4_9BACT</name>
<evidence type="ECO:0000313" key="1">
    <source>
        <dbReference type="EMBL" id="GFM34035.1"/>
    </source>
</evidence>
<dbReference type="AlphaFoldDB" id="A0A7J0BLJ4"/>
<proteinExistence type="predicted"/>
<gene>
    <name evidence="1" type="ORF">DSM101010T_24000</name>
</gene>
<organism evidence="1 2">
    <name type="scientific">Desulfovibrio subterraneus</name>
    <dbReference type="NCBI Taxonomy" id="2718620"/>
    <lineage>
        <taxon>Bacteria</taxon>
        <taxon>Pseudomonadati</taxon>
        <taxon>Thermodesulfobacteriota</taxon>
        <taxon>Desulfovibrionia</taxon>
        <taxon>Desulfovibrionales</taxon>
        <taxon>Desulfovibrionaceae</taxon>
        <taxon>Desulfovibrio</taxon>
    </lineage>
</organism>